<name>A0A2P2IY30_RHIMU</name>
<dbReference type="EMBL" id="GGEC01005644">
    <property type="protein sequence ID" value="MBW86127.1"/>
    <property type="molecule type" value="Transcribed_RNA"/>
</dbReference>
<reference evidence="1" key="1">
    <citation type="submission" date="2018-02" db="EMBL/GenBank/DDBJ databases">
        <title>Rhizophora mucronata_Transcriptome.</title>
        <authorList>
            <person name="Meera S.P."/>
            <person name="Sreeshan A."/>
            <person name="Augustine A."/>
        </authorList>
    </citation>
    <scope>NUCLEOTIDE SEQUENCE</scope>
    <source>
        <tissue evidence="1">Leaf</tissue>
    </source>
</reference>
<sequence length="13" mass="1553">MCIYAHTHTYISI</sequence>
<evidence type="ECO:0000313" key="1">
    <source>
        <dbReference type="EMBL" id="MBW86127.1"/>
    </source>
</evidence>
<proteinExistence type="predicted"/>
<protein>
    <submittedName>
        <fullName evidence="1">Uncharacterized protein</fullName>
    </submittedName>
</protein>
<organism evidence="1">
    <name type="scientific">Rhizophora mucronata</name>
    <name type="common">Asiatic mangrove</name>
    <dbReference type="NCBI Taxonomy" id="61149"/>
    <lineage>
        <taxon>Eukaryota</taxon>
        <taxon>Viridiplantae</taxon>
        <taxon>Streptophyta</taxon>
        <taxon>Embryophyta</taxon>
        <taxon>Tracheophyta</taxon>
        <taxon>Spermatophyta</taxon>
        <taxon>Magnoliopsida</taxon>
        <taxon>eudicotyledons</taxon>
        <taxon>Gunneridae</taxon>
        <taxon>Pentapetalae</taxon>
        <taxon>rosids</taxon>
        <taxon>fabids</taxon>
        <taxon>Malpighiales</taxon>
        <taxon>Rhizophoraceae</taxon>
        <taxon>Rhizophora</taxon>
    </lineage>
</organism>
<accession>A0A2P2IY30</accession>